<name>A0A6L7HTF7_9GAMM</name>
<keyword evidence="3" id="KW-1185">Reference proteome</keyword>
<proteinExistence type="predicted"/>
<evidence type="ECO:0000256" key="1">
    <source>
        <dbReference type="SAM" id="SignalP"/>
    </source>
</evidence>
<dbReference type="Proteomes" id="UP000474778">
    <property type="component" value="Unassembled WGS sequence"/>
</dbReference>
<dbReference type="AlphaFoldDB" id="A0A6L7HTF7"/>
<dbReference type="Pfam" id="PF11949">
    <property type="entry name" value="DUF3466"/>
    <property type="match status" value="1"/>
</dbReference>
<dbReference type="InterPro" id="IPR022562">
    <property type="entry name" value="DUF3466"/>
</dbReference>
<feature type="chain" id="PRO_5026773355" evidence="1">
    <location>
        <begin position="26"/>
        <end position="617"/>
    </location>
</feature>
<comment type="caution">
    <text evidence="2">The sequence shown here is derived from an EMBL/GenBank/DDBJ whole genome shotgun (WGS) entry which is preliminary data.</text>
</comment>
<reference evidence="2 3" key="1">
    <citation type="submission" date="2019-12" db="EMBL/GenBank/DDBJ databases">
        <title>Shewanella insulae sp. nov., isolated from a tidal flat.</title>
        <authorList>
            <person name="Yoon J.-H."/>
        </authorList>
    </citation>
    <scope>NUCLEOTIDE SEQUENCE [LARGE SCALE GENOMIC DNA]</scope>
    <source>
        <strain evidence="2 3">JBTF-M18</strain>
    </source>
</reference>
<keyword evidence="1" id="KW-0732">Signal</keyword>
<organism evidence="2 3">
    <name type="scientific">Shewanella insulae</name>
    <dbReference type="NCBI Taxonomy" id="2681496"/>
    <lineage>
        <taxon>Bacteria</taxon>
        <taxon>Pseudomonadati</taxon>
        <taxon>Pseudomonadota</taxon>
        <taxon>Gammaproteobacteria</taxon>
        <taxon>Alteromonadales</taxon>
        <taxon>Shewanellaceae</taxon>
        <taxon>Shewanella</taxon>
    </lineage>
</organism>
<accession>A0A6L7HTF7</accession>
<evidence type="ECO:0000313" key="2">
    <source>
        <dbReference type="EMBL" id="MXR67200.1"/>
    </source>
</evidence>
<evidence type="ECO:0000313" key="3">
    <source>
        <dbReference type="Proteomes" id="UP000474778"/>
    </source>
</evidence>
<feature type="signal peptide" evidence="1">
    <location>
        <begin position="1"/>
        <end position="25"/>
    </location>
</feature>
<sequence length="617" mass="68743">MKLKFDRAISLVAAGVITALQTAHAAPVYEIQNIEDYDLNGTLEATINGYGMFINQQDKMVGISKGKKKLEVDDETGGAIDIEDGIPPEQLVSYSINEPIIANNFTFMADGNGAAGSWIPTFDSVFGTTHPKDTDEDQPETINSINAYYYGINNNGIKVGAYTAPEQKTEFTGERNDNNQDQEYWYYREFEERGFLKTAEGTDVALVPPYTVYTKDDTDVVVGGVSVASAINDNNLITGYATTELSESSKTRVDKCITGEDYPVDVCVQKEQYPDSSNVRRILYQTRAFVWQFDGSDVTPTELPLGLESTSDSVFTAQGLGVNNQGAVAGRSHVYRNNDKDKLAFDAAYWKKDSQGDYQYHWVKMTNDQLSSVAYDVNDNGILVGSYRRYIEGYLRDKFFYLDTNAEDPAFVTPNDFYEVMSDRSSRPRDINNKDQVVGFVEVTSEKEKPRMKGAFLYDKASDEFSVIDDLLVCESKGYIKDDAGKWTPNQVEVLDGDGKVLFYDSEIRIVEANSINDDGTIVGTAFIRKPSYQFDEDGKLVIGENGKPLFSLNADGQPVTAYIPRMVVLKPTSSGVACEVEESDNSGNGNYKRKGAASFAWLFLLPLVWLRRRFQA</sequence>
<protein>
    <submittedName>
        <fullName evidence="2">DUF3466 family protein</fullName>
    </submittedName>
</protein>
<dbReference type="RefSeq" id="WP_160793214.1">
    <property type="nucleotide sequence ID" value="NZ_WRPA01000001.1"/>
</dbReference>
<dbReference type="EMBL" id="WRPA01000001">
    <property type="protein sequence ID" value="MXR67200.1"/>
    <property type="molecule type" value="Genomic_DNA"/>
</dbReference>
<gene>
    <name evidence="2" type="ORF">GNT65_00660</name>
</gene>